<dbReference type="STRING" id="1348612.A0A397JGL6"/>
<dbReference type="AlphaFoldDB" id="A0A397JGL6"/>
<feature type="region of interest" description="Disordered" evidence="2">
    <location>
        <begin position="547"/>
        <end position="567"/>
    </location>
</feature>
<feature type="domain" description="VWFA" evidence="4">
    <location>
        <begin position="291"/>
        <end position="509"/>
    </location>
</feature>
<comment type="similarity">
    <text evidence="1">Belongs to the copine family.</text>
</comment>
<dbReference type="Gene3D" id="3.40.50.410">
    <property type="entry name" value="von Willebrand factor, type A domain"/>
    <property type="match status" value="1"/>
</dbReference>
<dbReference type="InterPro" id="IPR010734">
    <property type="entry name" value="Copine_C"/>
</dbReference>
<dbReference type="Proteomes" id="UP000266861">
    <property type="component" value="Unassembled WGS sequence"/>
</dbReference>
<dbReference type="InterPro" id="IPR036465">
    <property type="entry name" value="vWFA_dom_sf"/>
</dbReference>
<dbReference type="InterPro" id="IPR002035">
    <property type="entry name" value="VWF_A"/>
</dbReference>
<dbReference type="GO" id="GO:0005886">
    <property type="term" value="C:plasma membrane"/>
    <property type="evidence" value="ECO:0007669"/>
    <property type="project" value="TreeGrafter"/>
</dbReference>
<dbReference type="GO" id="GO:0005544">
    <property type="term" value="F:calcium-dependent phospholipid binding"/>
    <property type="evidence" value="ECO:0007669"/>
    <property type="project" value="InterPro"/>
</dbReference>
<feature type="domain" description="C2" evidence="3">
    <location>
        <begin position="1"/>
        <end position="121"/>
    </location>
</feature>
<organism evidence="5 6">
    <name type="scientific">Diversispora epigaea</name>
    <dbReference type="NCBI Taxonomy" id="1348612"/>
    <lineage>
        <taxon>Eukaryota</taxon>
        <taxon>Fungi</taxon>
        <taxon>Fungi incertae sedis</taxon>
        <taxon>Mucoromycota</taxon>
        <taxon>Glomeromycotina</taxon>
        <taxon>Glomeromycetes</taxon>
        <taxon>Diversisporales</taxon>
        <taxon>Diversisporaceae</taxon>
        <taxon>Diversispora</taxon>
    </lineage>
</organism>
<dbReference type="Pfam" id="PF07002">
    <property type="entry name" value="Copine"/>
    <property type="match status" value="1"/>
</dbReference>
<feature type="domain" description="C2" evidence="3">
    <location>
        <begin position="130"/>
        <end position="255"/>
    </location>
</feature>
<gene>
    <name evidence="5" type="ORF">Glove_58g30</name>
</gene>
<dbReference type="SMART" id="SM00239">
    <property type="entry name" value="C2"/>
    <property type="match status" value="2"/>
</dbReference>
<proteinExistence type="inferred from homology"/>
<evidence type="ECO:0000256" key="1">
    <source>
        <dbReference type="ARBA" id="ARBA00009048"/>
    </source>
</evidence>
<evidence type="ECO:0000256" key="2">
    <source>
        <dbReference type="SAM" id="MobiDB-lite"/>
    </source>
</evidence>
<keyword evidence="6" id="KW-1185">Reference proteome</keyword>
<dbReference type="Gene3D" id="2.60.40.150">
    <property type="entry name" value="C2 domain"/>
    <property type="match status" value="2"/>
</dbReference>
<evidence type="ECO:0000259" key="4">
    <source>
        <dbReference type="PROSITE" id="PS50234"/>
    </source>
</evidence>
<dbReference type="InterPro" id="IPR035892">
    <property type="entry name" value="C2_domain_sf"/>
</dbReference>
<dbReference type="PANTHER" id="PTHR10857:SF106">
    <property type="entry name" value="C2 DOMAIN-CONTAINING PROTEIN"/>
    <property type="match status" value="1"/>
</dbReference>
<dbReference type="SMART" id="SM00327">
    <property type="entry name" value="VWA"/>
    <property type="match status" value="1"/>
</dbReference>
<dbReference type="SUPFAM" id="SSF53300">
    <property type="entry name" value="vWA-like"/>
    <property type="match status" value="1"/>
</dbReference>
<dbReference type="OrthoDB" id="5855668at2759"/>
<dbReference type="GO" id="GO:0071277">
    <property type="term" value="P:cellular response to calcium ion"/>
    <property type="evidence" value="ECO:0007669"/>
    <property type="project" value="TreeGrafter"/>
</dbReference>
<dbReference type="PROSITE" id="PS50234">
    <property type="entry name" value="VWFA"/>
    <property type="match status" value="1"/>
</dbReference>
<dbReference type="InterPro" id="IPR045052">
    <property type="entry name" value="Copine"/>
</dbReference>
<evidence type="ECO:0000313" key="6">
    <source>
        <dbReference type="Proteomes" id="UP000266861"/>
    </source>
</evidence>
<dbReference type="EMBL" id="PQFF01000055">
    <property type="protein sequence ID" value="RHZ85958.1"/>
    <property type="molecule type" value="Genomic_DNA"/>
</dbReference>
<dbReference type="PROSITE" id="PS50004">
    <property type="entry name" value="C2"/>
    <property type="match status" value="2"/>
</dbReference>
<comment type="caution">
    <text evidence="5">The sequence shown here is derived from an EMBL/GenBank/DDBJ whole genome shotgun (WGS) entry which is preliminary data.</text>
</comment>
<dbReference type="SUPFAM" id="SSF49562">
    <property type="entry name" value="C2 domain (Calcium/lipid-binding domain, CaLB)"/>
    <property type="match status" value="2"/>
</dbReference>
<dbReference type="CDD" id="cd04048">
    <property type="entry name" value="C2A_Copine"/>
    <property type="match status" value="1"/>
</dbReference>
<evidence type="ECO:0000313" key="5">
    <source>
        <dbReference type="EMBL" id="RHZ85958.1"/>
    </source>
</evidence>
<dbReference type="PANTHER" id="PTHR10857">
    <property type="entry name" value="COPINE"/>
    <property type="match status" value="1"/>
</dbReference>
<protein>
    <submittedName>
        <fullName evidence="5">Uncharacterized protein</fullName>
    </submittedName>
</protein>
<evidence type="ECO:0000259" key="3">
    <source>
        <dbReference type="PROSITE" id="PS50004"/>
    </source>
</evidence>
<accession>A0A397JGL6</accession>
<dbReference type="InterPro" id="IPR000008">
    <property type="entry name" value="C2_dom"/>
</dbReference>
<reference evidence="5 6" key="1">
    <citation type="submission" date="2018-08" db="EMBL/GenBank/DDBJ databases">
        <title>Genome and evolution of the arbuscular mycorrhizal fungus Diversispora epigaea (formerly Glomus versiforme) and its bacterial endosymbionts.</title>
        <authorList>
            <person name="Sun X."/>
            <person name="Fei Z."/>
            <person name="Harrison M."/>
        </authorList>
    </citation>
    <scope>NUCLEOTIDE SEQUENCE [LARGE SCALE GENOMIC DNA]</scope>
    <source>
        <strain evidence="5 6">IT104</strain>
    </source>
</reference>
<dbReference type="Pfam" id="PF00168">
    <property type="entry name" value="C2"/>
    <property type="match status" value="2"/>
</dbReference>
<name>A0A397JGL6_9GLOM</name>
<sequence length="576" mass="65488">MSKINKAHSQVELKIHCSELTISNYLSKSNSQVFLLVKDQRTQNWATLCSTEVIKGDSNPHFVKSMIIDYYFEELQELRFIVVHVNKPNQKDWRQQELIGQFEYDLGSLMGGQGRKIQGNLYNPKNTTKKRGCIIISAEEFVQSKRIIRLQLQANQMGAKGCFKNFKKKPDLYFRMSRANEDNTFSPIYESISIVSENPFWPEFEIPENTLCNGDEHRTLLIEVKNKRKSSRPILGRCTLSLNELLSNNKTFKLQPSSIKINSRAFLRFQKVSIDEPATFLDYIVGGIKINLVVAIDFTSSNGDHRYSSSLHYNNPNVENSYQKAISSVGKILEAYDYDKKFPVYGFGAKFNGVLSHVYPLNNDHKNPEVTGVDGILTAYSQTMNSIELYGPTNFSPIIDHTAQKIRSELDAGNNMVYYVLLIITDGVITDMQSTVRAIIRASSLPLSIVIVGVGDADFTNMHELDADDVPLTDGSSQMESDIVQFVVMKDFQTEYSKYLLPKKVLEEIPDQFLGYMRRNGIRPRSPINNEIVQLIDKSYKINNDYDNSGSVSGTRDDDIPPAYSAEPLQQEIRKF</sequence>